<reference evidence="2" key="1">
    <citation type="submission" date="2023-03" db="EMBL/GenBank/DDBJ databases">
        <title>Massive genome expansion in bonnet fungi (Mycena s.s.) driven by repeated elements and novel gene families across ecological guilds.</title>
        <authorList>
            <consortium name="Lawrence Berkeley National Laboratory"/>
            <person name="Harder C.B."/>
            <person name="Miyauchi S."/>
            <person name="Viragh M."/>
            <person name="Kuo A."/>
            <person name="Thoen E."/>
            <person name="Andreopoulos B."/>
            <person name="Lu D."/>
            <person name="Skrede I."/>
            <person name="Drula E."/>
            <person name="Henrissat B."/>
            <person name="Morin E."/>
            <person name="Kohler A."/>
            <person name="Barry K."/>
            <person name="LaButti K."/>
            <person name="Morin E."/>
            <person name="Salamov A."/>
            <person name="Lipzen A."/>
            <person name="Mereny Z."/>
            <person name="Hegedus B."/>
            <person name="Baldrian P."/>
            <person name="Stursova M."/>
            <person name="Weitz H."/>
            <person name="Taylor A."/>
            <person name="Grigoriev I.V."/>
            <person name="Nagy L.G."/>
            <person name="Martin F."/>
            <person name="Kauserud H."/>
        </authorList>
    </citation>
    <scope>NUCLEOTIDE SEQUENCE</scope>
    <source>
        <strain evidence="2">CBHHK067</strain>
    </source>
</reference>
<name>A0AAD7M7L1_MYCRO</name>
<evidence type="ECO:0000313" key="2">
    <source>
        <dbReference type="EMBL" id="KAJ7704573.1"/>
    </source>
</evidence>
<keyword evidence="3" id="KW-1185">Reference proteome</keyword>
<dbReference type="EMBL" id="JARKIE010000010">
    <property type="protein sequence ID" value="KAJ7704573.1"/>
    <property type="molecule type" value="Genomic_DNA"/>
</dbReference>
<feature type="compositionally biased region" description="Low complexity" evidence="1">
    <location>
        <begin position="84"/>
        <end position="99"/>
    </location>
</feature>
<evidence type="ECO:0000256" key="1">
    <source>
        <dbReference type="SAM" id="MobiDB-lite"/>
    </source>
</evidence>
<evidence type="ECO:0000313" key="3">
    <source>
        <dbReference type="Proteomes" id="UP001221757"/>
    </source>
</evidence>
<sequence>MDTFNEIYTQLNSVPGLCDTIGTEKGMQFIRLAARLKDAIITAREAEVLMAFPKPVRARRISTKLQHQSSDRGAPLVTRAGRKSAAAATMNASARTNTRAQEREVPALTPVAIPAAAPVTTPAPKQQRLKLILPARSVPAHALPALAAVAPSRPTLSRSVPATASFFAPSPAPDTNDPNDDASRTVPADLDRDGRTPRQVSSCVSPEARTVWRRRRWRVRAIADTRVYSQLARACRARRTPANPPAIVRVRQSAGHRARAAVRVPALSARVRLSAACTAVRGLAAALCILPSVPRSLHPMHRVSIPLFSREARSTSGAQLGLGGHAVRYLAAESARVAAIRAAAVPCQQRPD</sequence>
<organism evidence="2 3">
    <name type="scientific">Mycena rosella</name>
    <name type="common">Pink bonnet</name>
    <name type="synonym">Agaricus rosellus</name>
    <dbReference type="NCBI Taxonomy" id="1033263"/>
    <lineage>
        <taxon>Eukaryota</taxon>
        <taxon>Fungi</taxon>
        <taxon>Dikarya</taxon>
        <taxon>Basidiomycota</taxon>
        <taxon>Agaricomycotina</taxon>
        <taxon>Agaricomycetes</taxon>
        <taxon>Agaricomycetidae</taxon>
        <taxon>Agaricales</taxon>
        <taxon>Marasmiineae</taxon>
        <taxon>Mycenaceae</taxon>
        <taxon>Mycena</taxon>
    </lineage>
</organism>
<gene>
    <name evidence="2" type="ORF">B0H17DRAFT_1326646</name>
</gene>
<dbReference type="AlphaFoldDB" id="A0AAD7M7L1"/>
<feature type="compositionally biased region" description="Low complexity" evidence="1">
    <location>
        <begin position="164"/>
        <end position="176"/>
    </location>
</feature>
<feature type="region of interest" description="Disordered" evidence="1">
    <location>
        <begin position="164"/>
        <end position="201"/>
    </location>
</feature>
<proteinExistence type="predicted"/>
<protein>
    <submittedName>
        <fullName evidence="2">Uncharacterized protein</fullName>
    </submittedName>
</protein>
<accession>A0AAD7M7L1</accession>
<feature type="region of interest" description="Disordered" evidence="1">
    <location>
        <begin position="83"/>
        <end position="102"/>
    </location>
</feature>
<dbReference type="Proteomes" id="UP001221757">
    <property type="component" value="Unassembled WGS sequence"/>
</dbReference>
<comment type="caution">
    <text evidence="2">The sequence shown here is derived from an EMBL/GenBank/DDBJ whole genome shotgun (WGS) entry which is preliminary data.</text>
</comment>